<reference evidence="2" key="1">
    <citation type="submission" date="2022-11" db="UniProtKB">
        <authorList>
            <consortium name="WormBaseParasite"/>
        </authorList>
    </citation>
    <scope>IDENTIFICATION</scope>
</reference>
<organism evidence="1 2">
    <name type="scientific">Panagrolaimus sp. ES5</name>
    <dbReference type="NCBI Taxonomy" id="591445"/>
    <lineage>
        <taxon>Eukaryota</taxon>
        <taxon>Metazoa</taxon>
        <taxon>Ecdysozoa</taxon>
        <taxon>Nematoda</taxon>
        <taxon>Chromadorea</taxon>
        <taxon>Rhabditida</taxon>
        <taxon>Tylenchina</taxon>
        <taxon>Panagrolaimomorpha</taxon>
        <taxon>Panagrolaimoidea</taxon>
        <taxon>Panagrolaimidae</taxon>
        <taxon>Panagrolaimus</taxon>
    </lineage>
</organism>
<dbReference type="WBParaSite" id="ES5_v2.g16128.t1">
    <property type="protein sequence ID" value="ES5_v2.g16128.t1"/>
    <property type="gene ID" value="ES5_v2.g16128"/>
</dbReference>
<evidence type="ECO:0000313" key="2">
    <source>
        <dbReference type="WBParaSite" id="ES5_v2.g16128.t1"/>
    </source>
</evidence>
<name>A0AC34FFM1_9BILA</name>
<protein>
    <submittedName>
        <fullName evidence="2">Uncharacterized protein</fullName>
    </submittedName>
</protein>
<dbReference type="Proteomes" id="UP000887579">
    <property type="component" value="Unplaced"/>
</dbReference>
<proteinExistence type="predicted"/>
<accession>A0AC34FFM1</accession>
<sequence>MQSTMIMYCFIAIFIVASVFVDAKINNINDAQQSKRRCWSSGNGKLAQFWDEGSRIDRGKYWYECRNGELEPRGCFGENDERMFLYQTYISNGYEIECALDAKGYLGFKFVSCTPDGQQKYKVGQTWEDAKKMYWFECKQDGPYLKIEVGGCITHDKTRHIKLGERYDFGEYSYECMRKYNGSIQMCSVGCIHKGQHFSVGQQWPDGEFLYYCKLNGGRCQKVCVGCQYRNKRLYDGDRYHKDETVYQCEVRSTKFGHKPVGCVIRDESGSTVERVIGCKWYKTLPNAKVEQTCTVEDSKAMIKTLGCVFVYKGYDTLFLYPGTYTIWTQQLDKKSMGVACIDSNEEPRLETFDVSEIPTKTVGLKYDQPRG</sequence>
<evidence type="ECO:0000313" key="1">
    <source>
        <dbReference type="Proteomes" id="UP000887579"/>
    </source>
</evidence>